<evidence type="ECO:0000256" key="1">
    <source>
        <dbReference type="SAM" id="Phobius"/>
    </source>
</evidence>
<dbReference type="PANTHER" id="PTHR34993">
    <property type="entry name" value="TRANSMEMBRANE PROTEIN"/>
    <property type="match status" value="1"/>
</dbReference>
<dbReference type="VEuPathDB" id="TriTrypDB:C4B63_21g66"/>
<reference evidence="2 3" key="1">
    <citation type="journal article" date="2018" name="Microb. Genom.">
        <title>Expanding an expanded genome: long-read sequencing of Trypanosoma cruzi.</title>
        <authorList>
            <person name="Berna L."/>
            <person name="Rodriguez M."/>
            <person name="Chiribao M.L."/>
            <person name="Parodi-Talice A."/>
            <person name="Pita S."/>
            <person name="Rijo G."/>
            <person name="Alvarez-Valin F."/>
            <person name="Robello C."/>
        </authorList>
    </citation>
    <scope>NUCLEOTIDE SEQUENCE [LARGE SCALE GENOMIC DNA]</scope>
    <source>
        <strain evidence="2 3">Dm28c</strain>
    </source>
</reference>
<accession>A0A2V2VH68</accession>
<dbReference type="EMBL" id="PRFA01000021">
    <property type="protein sequence ID" value="PWU95631.1"/>
    <property type="molecule type" value="Genomic_DNA"/>
</dbReference>
<feature type="transmembrane region" description="Helical" evidence="1">
    <location>
        <begin position="340"/>
        <end position="358"/>
    </location>
</feature>
<dbReference type="VEuPathDB" id="TriTrypDB:TcCLB.509569.10"/>
<sequence>MIYDVLELIMNYMQYLHLMVLIAPSMFPTLYSSLFWVVDIVMNAVFSNGGDHNMSNQTKPSQEAEGISAQEGVLGLQLPSWVPVDVRLLFALTNIFAPLVLVFLSTLLLGPPHFAAFVYLLCASFFWMIAGILLLLLLLGKLRDTDALWQNGQTILAITHALSLHEAVVMTAISASAVVLLLGIGVVLRLVLGARERARVLERLRQLERAPCTEEERVARRLLQFDSTGLENEEEMEKEARVRRARAEMAYQRLFWSRYKETHSLSLPWTFIKLIMCILCVASAFVFALAPKMDFLRAIQIRRVCYPLAALLFLLGLLFVASFLLGLTRKGRQRLFKIKLWLRHMFLYVVLLAVSFMYSPILRNAISLFPCQAVACTVFDGSSYSDEDTSSIGSYAACMQRTTTHVSCLSSDPNVPCNGIDGFLMASAVLATSAYAVFFLLLYGLVARQALRALQRYPLADSVTASSTPFACKEEQRTGIGRRVDGDVTDTFPTMPMDSLFATKASALTASRVKKASKKIDVLYRERVSSSRNEAQFLYAPYAYAFRYFKLVVLAQKTLMVIISTLMRQGSGVASPWMGFAACVLIHAGFAVVLIVCRPYAEPLEIVVSLALQVMLSVVAAMGLTSALASTAVPVPLWSFVTSCLFLVPFVAVIAGEILTFRQHSQRKAWREKDAKQSSCRSNRHFWRRWGNWLVGYFRKARPVPSYERCGGDRLGNEVFIPALYFVRDKKETRKSVGGGPSLTRGSVADACTRTPVDDTVVQSAAHSDLVDVSRVPTNSGCRFLQEPRRNVTSDGKTGAKRHWALLRDAVYSGHFLTFFGSHRKNSFEVSTTSRRGVKNTARMPSFSPMRFPEEQTFHSIAMTTLLASVANESRWENSPYFSPSNKFGELRKQQARRGLDVSFSPPHATSPPREARRREAFLERVRVFSARQRLLTLHYRRKRHLVLQQRAVDCFINEQVAQTMRLLLLFLGVIAAMAAALCICGMIHVEGNSLASPQECATK</sequence>
<dbReference type="VEuPathDB" id="TriTrypDB:C3747_66g70"/>
<gene>
    <name evidence="2" type="ORF">C4B63_21g66</name>
</gene>
<dbReference type="VEuPathDB" id="TriTrypDB:TcG_02207"/>
<evidence type="ECO:0000313" key="3">
    <source>
        <dbReference type="Proteomes" id="UP000246121"/>
    </source>
</evidence>
<feature type="transmembrane region" description="Helical" evidence="1">
    <location>
        <begin position="308"/>
        <end position="328"/>
    </location>
</feature>
<feature type="transmembrane region" description="Helical" evidence="1">
    <location>
        <begin position="548"/>
        <end position="567"/>
    </location>
</feature>
<dbReference type="VEuPathDB" id="TriTrypDB:TcCLB.506865.79"/>
<feature type="transmembrane region" description="Helical" evidence="1">
    <location>
        <begin position="267"/>
        <end position="288"/>
    </location>
</feature>
<protein>
    <recommendedName>
        <fullName evidence="4">Transmembrane protein</fullName>
    </recommendedName>
</protein>
<dbReference type="VEuPathDB" id="TriTrypDB:TCSYLVIO_000296"/>
<dbReference type="PANTHER" id="PTHR34993:SF1">
    <property type="entry name" value="TRANSMEMBRANE PROTEIN"/>
    <property type="match status" value="1"/>
</dbReference>
<dbReference type="VEuPathDB" id="TriTrypDB:TcCL_NonESM02680"/>
<dbReference type="VEuPathDB" id="TriTrypDB:TcCLB.511407.80"/>
<keyword evidence="1" id="KW-1133">Transmembrane helix</keyword>
<feature type="transmembrane region" description="Helical" evidence="1">
    <location>
        <begin position="967"/>
        <end position="990"/>
    </location>
</feature>
<dbReference type="VEuPathDB" id="TriTrypDB:ECC02_003076"/>
<comment type="caution">
    <text evidence="2">The sequence shown here is derived from an EMBL/GenBank/DDBJ whole genome shotgun (WGS) entry which is preliminary data.</text>
</comment>
<dbReference type="VEuPathDB" id="TriTrypDB:BCY84_05361"/>
<feature type="transmembrane region" description="Helical" evidence="1">
    <location>
        <begin position="116"/>
        <end position="139"/>
    </location>
</feature>
<dbReference type="Proteomes" id="UP000246121">
    <property type="component" value="Unassembled WGS sequence"/>
</dbReference>
<keyword evidence="1" id="KW-0472">Membrane</keyword>
<dbReference type="VEuPathDB" id="TriTrypDB:TCDM_03288"/>
<evidence type="ECO:0008006" key="4">
    <source>
        <dbReference type="Google" id="ProtNLM"/>
    </source>
</evidence>
<dbReference type="AlphaFoldDB" id="A0A2V2VH68"/>
<name>A0A2V2VH68_TRYCR</name>
<keyword evidence="1" id="KW-0812">Transmembrane</keyword>
<feature type="transmembrane region" description="Helical" evidence="1">
    <location>
        <begin position="423"/>
        <end position="446"/>
    </location>
</feature>
<feature type="transmembrane region" description="Helical" evidence="1">
    <location>
        <begin position="637"/>
        <end position="661"/>
    </location>
</feature>
<dbReference type="VEuPathDB" id="TriTrypDB:TcYC6_0064330"/>
<feature type="transmembrane region" description="Helical" evidence="1">
    <location>
        <begin position="88"/>
        <end position="109"/>
    </location>
</feature>
<dbReference type="VEuPathDB" id="TriTrypDB:TcBrA4_0019480"/>
<dbReference type="VEuPathDB" id="TriTrypDB:Tc_MARK_9810"/>
<feature type="transmembrane region" description="Helical" evidence="1">
    <location>
        <begin position="167"/>
        <end position="192"/>
    </location>
</feature>
<feature type="transmembrane region" description="Helical" evidence="1">
    <location>
        <begin position="579"/>
        <end position="597"/>
    </location>
</feature>
<organism evidence="2 3">
    <name type="scientific">Trypanosoma cruzi</name>
    <dbReference type="NCBI Taxonomy" id="5693"/>
    <lineage>
        <taxon>Eukaryota</taxon>
        <taxon>Discoba</taxon>
        <taxon>Euglenozoa</taxon>
        <taxon>Kinetoplastea</taxon>
        <taxon>Metakinetoplastina</taxon>
        <taxon>Trypanosomatida</taxon>
        <taxon>Trypanosomatidae</taxon>
        <taxon>Trypanosoma</taxon>
        <taxon>Schizotrypanum</taxon>
    </lineage>
</organism>
<feature type="transmembrane region" description="Helical" evidence="1">
    <location>
        <begin position="604"/>
        <end position="625"/>
    </location>
</feature>
<evidence type="ECO:0000313" key="2">
    <source>
        <dbReference type="EMBL" id="PWU95631.1"/>
    </source>
</evidence>
<feature type="transmembrane region" description="Helical" evidence="1">
    <location>
        <begin position="12"/>
        <end position="38"/>
    </location>
</feature>
<proteinExistence type="predicted"/>